<accession>A0A0F0GQ61</accession>
<dbReference type="Proteomes" id="UP000033393">
    <property type="component" value="Unassembled WGS sequence"/>
</dbReference>
<dbReference type="PATRIC" id="fig|68170.10.peg.6535"/>
<feature type="transmembrane region" description="Helical" evidence="1">
    <location>
        <begin position="194"/>
        <end position="215"/>
    </location>
</feature>
<dbReference type="EMBL" id="JYJG01000212">
    <property type="protein sequence ID" value="KJK45435.1"/>
    <property type="molecule type" value="Genomic_DNA"/>
</dbReference>
<organism evidence="3 4">
    <name type="scientific">Lentzea aerocolonigenes</name>
    <name type="common">Lechevalieria aerocolonigenes</name>
    <name type="synonym">Saccharothrix aerocolonigenes</name>
    <dbReference type="NCBI Taxonomy" id="68170"/>
    <lineage>
        <taxon>Bacteria</taxon>
        <taxon>Bacillati</taxon>
        <taxon>Actinomycetota</taxon>
        <taxon>Actinomycetes</taxon>
        <taxon>Pseudonocardiales</taxon>
        <taxon>Pseudonocardiaceae</taxon>
        <taxon>Lentzea</taxon>
    </lineage>
</organism>
<keyword evidence="4" id="KW-1185">Reference proteome</keyword>
<protein>
    <recommendedName>
        <fullName evidence="2">TIR domain-containing protein</fullName>
    </recommendedName>
</protein>
<dbReference type="Gene3D" id="2.130.10.10">
    <property type="entry name" value="YVTN repeat-like/Quinoprotein amine dehydrogenase"/>
    <property type="match status" value="3"/>
</dbReference>
<dbReference type="Gene3D" id="3.40.50.10140">
    <property type="entry name" value="Toll/interleukin-1 receptor homology (TIR) domain"/>
    <property type="match status" value="1"/>
</dbReference>
<reference evidence="3 4" key="1">
    <citation type="submission" date="2015-02" db="EMBL/GenBank/DDBJ databases">
        <authorList>
            <person name="Ju K.-S."/>
            <person name="Doroghazi J.R."/>
            <person name="Metcalf W."/>
        </authorList>
    </citation>
    <scope>NUCLEOTIDE SEQUENCE [LARGE SCALE GENOMIC DNA]</scope>
    <source>
        <strain evidence="3 4">NRRL B-16140</strain>
    </source>
</reference>
<dbReference type="SUPFAM" id="SSF50998">
    <property type="entry name" value="Quinoprotein alcohol dehydrogenase-like"/>
    <property type="match status" value="1"/>
</dbReference>
<evidence type="ECO:0000313" key="3">
    <source>
        <dbReference type="EMBL" id="KJK45435.1"/>
    </source>
</evidence>
<comment type="caution">
    <text evidence="3">The sequence shown here is derived from an EMBL/GenBank/DDBJ whole genome shotgun (WGS) entry which is preliminary data.</text>
</comment>
<dbReference type="GO" id="GO:0007165">
    <property type="term" value="P:signal transduction"/>
    <property type="evidence" value="ECO:0007669"/>
    <property type="project" value="InterPro"/>
</dbReference>
<keyword evidence="1" id="KW-1133">Transmembrane helix</keyword>
<gene>
    <name evidence="3" type="ORF">UK23_26340</name>
</gene>
<dbReference type="SMART" id="SM00255">
    <property type="entry name" value="TIR"/>
    <property type="match status" value="1"/>
</dbReference>
<evidence type="ECO:0000256" key="1">
    <source>
        <dbReference type="SAM" id="Phobius"/>
    </source>
</evidence>
<dbReference type="AlphaFoldDB" id="A0A0F0GQ61"/>
<dbReference type="SUPFAM" id="SSF52200">
    <property type="entry name" value="Toll/Interleukin receptor TIR domain"/>
    <property type="match status" value="1"/>
</dbReference>
<sequence>MRLWRSGGAVLWIIQRRTDRISRVAEPEYDAFISYSRALDGTLAPALQRGVQRFAKPWYRLRSSRVFLDDGSLPIEETLGRSRWLILLASPEAAASERVSRELEWWLEHRSARQILVVLTSGEYSQSVPPAVRKALGQEPRWVDLRRLRSVEHVDDANPRLRECVADIASAVRGVPEDDLVGEHVRQYRRTVRLTRGVVAVLVVGLLVAGLVALGQRNSAVAQARTVTARGLASAAVANLRTDLALSQALAAEAFRVESNGQTRAALFSSLTASPQLDRYVQVGSQVSALATSADGKLAVAGTEDGRVVRVDVASGRRSEQRVGERPVTAVAASADGGVIAAFSPGSALRWETASGATQQLSPPAELTDGLVAVSPSGRFTAFYQANAAQLSGDGLTRGHRIVHDGQTGAKVERDEATVPLFGMRLPSDDLLLEISPSDWVRRVPATLDVLSAARGNALPAGGFRPGLSAGGDYFGFSAAGESRLWRTARTEFDYNSQDVLVRDGRFRPSAMAISDDGARTAVSEAGTIYVYDATGAWPGERARLEGNSETSFVAFLGGDDRLVSSSRDRLVLWDLTRNTRIGSALTTKVPQSCNACPAPRIAASHGKFAVAAGSDLAVGQDEESVGAPSQLRPMVWSSSGERLFVVTAPEGIGETWDVRDGKRQRWKGDVSAEFVLAMGVSPDDRRLVTVNELGDVQVFEGDELGSARTISPGRGMDRSNWPPPDHLAAVSEDATTAAVVSLDSVVLVDTMSGRQHDLPGGKARAVTFSSDSLLVQRTDTVEVWDLAGTSKRRTIPTDSGYLAGITADPGTEMIAQLRGDDVLVVTDLVTGELVGQTPVADERGRFGKIGMAFADEHSLVTAISDAPLFRWDLSEENWVRSACASAGRGLTTDEWRRFVGTTPPPDLTCG</sequence>
<dbReference type="InterPro" id="IPR011047">
    <property type="entry name" value="Quinoprotein_ADH-like_sf"/>
</dbReference>
<evidence type="ECO:0000313" key="4">
    <source>
        <dbReference type="Proteomes" id="UP000033393"/>
    </source>
</evidence>
<dbReference type="InterPro" id="IPR000157">
    <property type="entry name" value="TIR_dom"/>
</dbReference>
<proteinExistence type="predicted"/>
<dbReference type="InterPro" id="IPR035897">
    <property type="entry name" value="Toll_tir_struct_dom_sf"/>
</dbReference>
<dbReference type="InterPro" id="IPR015943">
    <property type="entry name" value="WD40/YVTN_repeat-like_dom_sf"/>
</dbReference>
<keyword evidence="1" id="KW-0812">Transmembrane</keyword>
<feature type="domain" description="TIR" evidence="2">
    <location>
        <begin position="28"/>
        <end position="171"/>
    </location>
</feature>
<evidence type="ECO:0000259" key="2">
    <source>
        <dbReference type="SMART" id="SM00255"/>
    </source>
</evidence>
<name>A0A0F0GQ61_LENAE</name>
<keyword evidence="1" id="KW-0472">Membrane</keyword>